<accession>A0ABT0Q5Q6</accession>
<sequence length="375" mass="40540">QTSPADFRTRTTQARQFDALRCEVVRVRLSCLHEKALEDLPALRLCQDLEAAFHANTISEFICLRSDRMSLNLEEVASGLGFPEGPVAMDDGSVLFVDIKNKKLMQLMPDKSLDPIATLPGGPNGVAIGPDGAAYVCNNGGVYTFIKYGPDRITIPDSERPDYIGGSIQRVDLKTKEVTELYGKSRGDHLIAPDDIVFDAAGGFWFTDTGMQHATTSEYGAVYYATIDGKTLKHAATVPTANGVGLSPDGKKLFVSDTVFGRLWVMDIAGPGELQPGQIPQTPGNVVQTLPGYQWLDSLKVEADGRVCVGTIFNGGITVFSADGSTEHLAVPDLFTTNLCFGGADLRDVWITASSTGKIYKTRWPRPGLKLNFTA</sequence>
<evidence type="ECO:0000313" key="2">
    <source>
        <dbReference type="EMBL" id="MCL6284239.1"/>
    </source>
</evidence>
<dbReference type="PANTHER" id="PTHR47572:SF5">
    <property type="entry name" value="BLR2277 PROTEIN"/>
    <property type="match status" value="1"/>
</dbReference>
<dbReference type="RefSeq" id="WP_249710237.1">
    <property type="nucleotide sequence ID" value="NZ_JAMFMB010000013.1"/>
</dbReference>
<dbReference type="SUPFAM" id="SSF63829">
    <property type="entry name" value="Calcium-dependent phosphotriesterase"/>
    <property type="match status" value="1"/>
</dbReference>
<dbReference type="InterPro" id="IPR013658">
    <property type="entry name" value="SGL"/>
</dbReference>
<protein>
    <submittedName>
        <fullName evidence="2">SMP-30/gluconolactonase/LRE family protein</fullName>
    </submittedName>
</protein>
<comment type="caution">
    <text evidence="2">The sequence shown here is derived from an EMBL/GenBank/DDBJ whole genome shotgun (WGS) entry which is preliminary data.</text>
</comment>
<evidence type="ECO:0000259" key="1">
    <source>
        <dbReference type="Pfam" id="PF08450"/>
    </source>
</evidence>
<evidence type="ECO:0000313" key="3">
    <source>
        <dbReference type="Proteomes" id="UP001203880"/>
    </source>
</evidence>
<dbReference type="EMBL" id="JAMFMB010000013">
    <property type="protein sequence ID" value="MCL6284239.1"/>
    <property type="molecule type" value="Genomic_DNA"/>
</dbReference>
<feature type="domain" description="SMP-30/Gluconolactonase/LRE-like region" evidence="1">
    <location>
        <begin position="82"/>
        <end position="354"/>
    </location>
</feature>
<dbReference type="PRINTS" id="PR01790">
    <property type="entry name" value="SMP30FAMILY"/>
</dbReference>
<feature type="non-terminal residue" evidence="2">
    <location>
        <position position="1"/>
    </location>
</feature>
<dbReference type="PANTHER" id="PTHR47572">
    <property type="entry name" value="LIPOPROTEIN-RELATED"/>
    <property type="match status" value="1"/>
</dbReference>
<dbReference type="InterPro" id="IPR051262">
    <property type="entry name" value="SMP-30/CGR1_Lactonase"/>
</dbReference>
<dbReference type="InterPro" id="IPR011042">
    <property type="entry name" value="6-blade_b-propeller_TolB-like"/>
</dbReference>
<gene>
    <name evidence="2" type="ORF">M3P21_11945</name>
</gene>
<dbReference type="Pfam" id="PF08450">
    <property type="entry name" value="SGL"/>
    <property type="match status" value="1"/>
</dbReference>
<keyword evidence="3" id="KW-1185">Reference proteome</keyword>
<name>A0ABT0Q5Q6_9RHOB</name>
<dbReference type="Proteomes" id="UP001203880">
    <property type="component" value="Unassembled WGS sequence"/>
</dbReference>
<reference evidence="2" key="1">
    <citation type="submission" date="2022-05" db="EMBL/GenBank/DDBJ databases">
        <authorList>
            <person name="Park J.-S."/>
        </authorList>
    </citation>
    <scope>NUCLEOTIDE SEQUENCE</scope>
    <source>
        <strain evidence="2">2012CJ41-6</strain>
    </source>
</reference>
<organism evidence="2 3">
    <name type="scientific">Ruegeria spongiae</name>
    <dbReference type="NCBI Taxonomy" id="2942209"/>
    <lineage>
        <taxon>Bacteria</taxon>
        <taxon>Pseudomonadati</taxon>
        <taxon>Pseudomonadota</taxon>
        <taxon>Alphaproteobacteria</taxon>
        <taxon>Rhodobacterales</taxon>
        <taxon>Roseobacteraceae</taxon>
        <taxon>Ruegeria</taxon>
    </lineage>
</organism>
<proteinExistence type="predicted"/>
<dbReference type="Gene3D" id="2.120.10.30">
    <property type="entry name" value="TolB, C-terminal domain"/>
    <property type="match status" value="1"/>
</dbReference>
<dbReference type="InterPro" id="IPR005511">
    <property type="entry name" value="SMP-30"/>
</dbReference>